<evidence type="ECO:0000313" key="2">
    <source>
        <dbReference type="Proteomes" id="UP000244224"/>
    </source>
</evidence>
<organism evidence="1 2">
    <name type="scientific">Gemmobacter caeni</name>
    <dbReference type="NCBI Taxonomy" id="589035"/>
    <lineage>
        <taxon>Bacteria</taxon>
        <taxon>Pseudomonadati</taxon>
        <taxon>Pseudomonadota</taxon>
        <taxon>Alphaproteobacteria</taxon>
        <taxon>Rhodobacterales</taxon>
        <taxon>Paracoccaceae</taxon>
        <taxon>Gemmobacter</taxon>
    </lineage>
</organism>
<comment type="caution">
    <text evidence="1">The sequence shown here is derived from an EMBL/GenBank/DDBJ whole genome shotgun (WGS) entry which is preliminary data.</text>
</comment>
<proteinExistence type="predicted"/>
<gene>
    <name evidence="1" type="ORF">C8N34_1018</name>
</gene>
<sequence length="194" mass="21140">MNIKLSSITETNIQKEADMAMDNTNTPETATAEAGHLEAVYGGGTRFVMRDVAFDMLLDMDSLQSAVRQALCGITNGTTEAFLEVFSESEHAVPVYEFFVGETGKFMFELREATVKALTRSDTAAQAELADVLVHWNILPERLAELYRATEEAERLVNDLAEKARGGSDIALVALLTAKESCLAMVADIEKLAA</sequence>
<name>A0A2T6BAP0_9RHOB</name>
<dbReference type="Proteomes" id="UP000244224">
    <property type="component" value="Unassembled WGS sequence"/>
</dbReference>
<dbReference type="RefSeq" id="WP_108126729.1">
    <property type="nucleotide sequence ID" value="NZ_QBKP01000001.1"/>
</dbReference>
<evidence type="ECO:0000313" key="1">
    <source>
        <dbReference type="EMBL" id="PTX53098.1"/>
    </source>
</evidence>
<dbReference type="EMBL" id="QBKP01000001">
    <property type="protein sequence ID" value="PTX53098.1"/>
    <property type="molecule type" value="Genomic_DNA"/>
</dbReference>
<accession>A0A2T6BAP0</accession>
<protein>
    <submittedName>
        <fullName evidence="1">Uncharacterized protein</fullName>
    </submittedName>
</protein>
<keyword evidence="2" id="KW-1185">Reference proteome</keyword>
<reference evidence="1 2" key="1">
    <citation type="submission" date="2018-04" db="EMBL/GenBank/DDBJ databases">
        <title>Genomic Encyclopedia of Archaeal and Bacterial Type Strains, Phase II (KMG-II): from individual species to whole genera.</title>
        <authorList>
            <person name="Goeker M."/>
        </authorList>
    </citation>
    <scope>NUCLEOTIDE SEQUENCE [LARGE SCALE GENOMIC DNA]</scope>
    <source>
        <strain evidence="1 2">DSM 21823</strain>
    </source>
</reference>
<dbReference type="AlphaFoldDB" id="A0A2T6BAP0"/>